<sequence length="559" mass="60308">MSHSTLVRLRSVLDVRNQHFFNCRLGASSGQGCSCWQPPPSRSDTATPAWRELCDRCKKSATEHHLQLQGVGDGSPSDLVFQAYILVRAARLAGASSQLSSSTWLRAILQALDVARRSLVARGGRAEVGLGADLAPLQALLDKEAACLPKAGAPPPDQAVRLVCALDTAYFKIYSGYVSAFGRASAAQRGLCSPAEYFEELETHSPDAHLIASAYLASPLLKGTRAGRDAQGWLQEASAESQLARQGKASNELLRVWATRWREATRLLSAAGLDAGKAAALMKARSARSRAGQPARQASGEQFGQTPPPVCWKLLEEWRDNARDWCCHLYAYATPCAAALEAIAGCAPIVELGAGTGYWAHLLKARHPSARLLAFDVTPTPHHTYDGGAGARDAQPKPKRKTKRGGRGQGGAPSMNEYHGNLPAWFQVRPGGASALQRGGADPKEALLLCYPPPDSGMAVEALKNFTGSRLLHIGEWQGDTGTAAFEQQLNRQFCQTYLQRARTAKGGAWTCEGRKELEAWRNVLPETLGHAPLSSHGAVGEATYVERVMMLDMHVYEQ</sequence>
<comment type="caution">
    <text evidence="2">The sequence shown here is derived from an EMBL/GenBank/DDBJ whole genome shotgun (WGS) entry which is preliminary data.</text>
</comment>
<feature type="region of interest" description="Disordered" evidence="1">
    <location>
        <begin position="383"/>
        <end position="414"/>
    </location>
</feature>
<accession>A0AAE0KNX5</accession>
<gene>
    <name evidence="2" type="ORF">CYMTET_35452</name>
</gene>
<evidence type="ECO:0000313" key="2">
    <source>
        <dbReference type="EMBL" id="KAK3255362.1"/>
    </source>
</evidence>
<feature type="compositionally biased region" description="Basic residues" evidence="1">
    <location>
        <begin position="397"/>
        <end position="406"/>
    </location>
</feature>
<proteinExistence type="predicted"/>
<dbReference type="AlphaFoldDB" id="A0AAE0KNX5"/>
<reference evidence="2 3" key="1">
    <citation type="journal article" date="2015" name="Genome Biol. Evol.">
        <title>Comparative Genomics of a Bacterivorous Green Alga Reveals Evolutionary Causalities and Consequences of Phago-Mixotrophic Mode of Nutrition.</title>
        <authorList>
            <person name="Burns J.A."/>
            <person name="Paasch A."/>
            <person name="Narechania A."/>
            <person name="Kim E."/>
        </authorList>
    </citation>
    <scope>NUCLEOTIDE SEQUENCE [LARGE SCALE GENOMIC DNA]</scope>
    <source>
        <strain evidence="2 3">PLY_AMNH</strain>
    </source>
</reference>
<dbReference type="SUPFAM" id="SSF53335">
    <property type="entry name" value="S-adenosyl-L-methionine-dependent methyltransferases"/>
    <property type="match status" value="1"/>
</dbReference>
<keyword evidence="3" id="KW-1185">Reference proteome</keyword>
<dbReference type="EMBL" id="LGRX02022696">
    <property type="protein sequence ID" value="KAK3255362.1"/>
    <property type="molecule type" value="Genomic_DNA"/>
</dbReference>
<evidence type="ECO:0000256" key="1">
    <source>
        <dbReference type="SAM" id="MobiDB-lite"/>
    </source>
</evidence>
<name>A0AAE0KNX5_9CHLO</name>
<organism evidence="2 3">
    <name type="scientific">Cymbomonas tetramitiformis</name>
    <dbReference type="NCBI Taxonomy" id="36881"/>
    <lineage>
        <taxon>Eukaryota</taxon>
        <taxon>Viridiplantae</taxon>
        <taxon>Chlorophyta</taxon>
        <taxon>Pyramimonadophyceae</taxon>
        <taxon>Pyramimonadales</taxon>
        <taxon>Pyramimonadaceae</taxon>
        <taxon>Cymbomonas</taxon>
    </lineage>
</organism>
<dbReference type="PANTHER" id="PTHR39290:SF6">
    <property type="entry name" value="S-ADENOSYL-L-METHIONINE-DEPENDENT METHYLTRANSFERASES SUPERFAMILY PROTEIN"/>
    <property type="match status" value="1"/>
</dbReference>
<dbReference type="PANTHER" id="PTHR39290">
    <property type="entry name" value="C3H1-TYPE DOMAIN-CONTAINING PROTEIN-RELATED"/>
    <property type="match status" value="1"/>
</dbReference>
<protein>
    <submittedName>
        <fullName evidence="2">Uncharacterized protein</fullName>
    </submittedName>
</protein>
<dbReference type="InterPro" id="IPR029063">
    <property type="entry name" value="SAM-dependent_MTases_sf"/>
</dbReference>
<evidence type="ECO:0000313" key="3">
    <source>
        <dbReference type="Proteomes" id="UP001190700"/>
    </source>
</evidence>
<dbReference type="Proteomes" id="UP001190700">
    <property type="component" value="Unassembled WGS sequence"/>
</dbReference>